<organism evidence="10 11">
    <name type="scientific">Chengkuizengella marina</name>
    <dbReference type="NCBI Taxonomy" id="2507566"/>
    <lineage>
        <taxon>Bacteria</taxon>
        <taxon>Bacillati</taxon>
        <taxon>Bacillota</taxon>
        <taxon>Bacilli</taxon>
        <taxon>Bacillales</taxon>
        <taxon>Paenibacillaceae</taxon>
        <taxon>Chengkuizengella</taxon>
    </lineage>
</organism>
<evidence type="ECO:0000256" key="1">
    <source>
        <dbReference type="ARBA" id="ARBA00000085"/>
    </source>
</evidence>
<keyword evidence="7" id="KW-0902">Two-component regulatory system</keyword>
<evidence type="ECO:0000256" key="5">
    <source>
        <dbReference type="ARBA" id="ARBA00022777"/>
    </source>
</evidence>
<dbReference type="SMART" id="SM00387">
    <property type="entry name" value="HATPase_c"/>
    <property type="match status" value="1"/>
</dbReference>
<evidence type="ECO:0000313" key="10">
    <source>
        <dbReference type="EMBL" id="NBI28887.1"/>
    </source>
</evidence>
<name>A0A6N9Q0Q6_9BACL</name>
<keyword evidence="8" id="KW-0812">Transmembrane</keyword>
<evidence type="ECO:0000256" key="3">
    <source>
        <dbReference type="ARBA" id="ARBA00022679"/>
    </source>
</evidence>
<evidence type="ECO:0000256" key="2">
    <source>
        <dbReference type="ARBA" id="ARBA00012438"/>
    </source>
</evidence>
<proteinExistence type="predicted"/>
<keyword evidence="6" id="KW-0067">ATP-binding</keyword>
<feature type="transmembrane region" description="Helical" evidence="8">
    <location>
        <begin position="6"/>
        <end position="28"/>
    </location>
</feature>
<dbReference type="SUPFAM" id="SSF55874">
    <property type="entry name" value="ATPase domain of HSP90 chaperone/DNA topoisomerase II/histidine kinase"/>
    <property type="match status" value="1"/>
</dbReference>
<dbReference type="OrthoDB" id="9121833at2"/>
<sequence length="463" mass="53135">MTLIDIINFTFFSMIEYFILFYFIFTIFRIRMVEYIPQIVLTSLILLYVSLSLRDGYGLETIAPISQMVLLSFLMWQLFRMKLVHAIMMSVVGFVGFALLQMIIYLSYKPDISLFSNEVYFLQTIIAVIGFVIVFIIKKFNVGYSLISNDQMKGNHSKFSAFPIILSLLGAICIGPIYFLLYSPQLRFLHLVLAIIIIFIVFKIISMKQKRLIDQKVLNKTLKAMDTGTSMINHSIKNELSKINFLVNQLSDESKGKLDEEQKNKTINQILSSTKHMNDMTVRIKEKTEDVQLLISNIQLSDLVLEITTSFQQISDDRKIQVNVKADNDIMVQGDQTHIKEVLMNIINNSFEALKKCSNPQIDIGIIEDKKYLRLYVKDNGTGIPKEIQNKVLDPFFTTKKTANNHGLGLTYSYNIMKKHNGDLKIISEEHQGTEVVLKLPNFNPTKNKKLQSTKESNVNLST</sequence>
<dbReference type="RefSeq" id="WP_160645683.1">
    <property type="nucleotide sequence ID" value="NZ_SIJB01000018.1"/>
</dbReference>
<dbReference type="AlphaFoldDB" id="A0A6N9Q0Q6"/>
<protein>
    <recommendedName>
        <fullName evidence="2">histidine kinase</fullName>
        <ecNumber evidence="2">2.7.13.3</ecNumber>
    </recommendedName>
</protein>
<dbReference type="PANTHER" id="PTHR43065">
    <property type="entry name" value="SENSOR HISTIDINE KINASE"/>
    <property type="match status" value="1"/>
</dbReference>
<comment type="caution">
    <text evidence="10">The sequence shown here is derived from an EMBL/GenBank/DDBJ whole genome shotgun (WGS) entry which is preliminary data.</text>
</comment>
<feature type="transmembrane region" description="Helical" evidence="8">
    <location>
        <begin position="188"/>
        <end position="206"/>
    </location>
</feature>
<dbReference type="GO" id="GO:0005524">
    <property type="term" value="F:ATP binding"/>
    <property type="evidence" value="ECO:0007669"/>
    <property type="project" value="UniProtKB-KW"/>
</dbReference>
<keyword evidence="8" id="KW-0472">Membrane</keyword>
<gene>
    <name evidence="10" type="ORF">ERL59_07940</name>
</gene>
<evidence type="ECO:0000256" key="8">
    <source>
        <dbReference type="SAM" id="Phobius"/>
    </source>
</evidence>
<evidence type="ECO:0000256" key="6">
    <source>
        <dbReference type="ARBA" id="ARBA00022840"/>
    </source>
</evidence>
<dbReference type="Proteomes" id="UP000448943">
    <property type="component" value="Unassembled WGS sequence"/>
</dbReference>
<keyword evidence="4" id="KW-0547">Nucleotide-binding</keyword>
<dbReference type="EMBL" id="SIJB01000018">
    <property type="protein sequence ID" value="NBI28887.1"/>
    <property type="molecule type" value="Genomic_DNA"/>
</dbReference>
<reference evidence="10 11" key="1">
    <citation type="submission" date="2019-01" db="EMBL/GenBank/DDBJ databases">
        <title>Chengkuizengella sp. nov., isolated from deep-sea sediment of East Pacific Ocean.</title>
        <authorList>
            <person name="Yang J."/>
            <person name="Lai Q."/>
            <person name="Shao Z."/>
        </authorList>
    </citation>
    <scope>NUCLEOTIDE SEQUENCE [LARGE SCALE GENOMIC DNA]</scope>
    <source>
        <strain evidence="10 11">YPA3-1-1</strain>
    </source>
</reference>
<feature type="domain" description="Histidine kinase" evidence="9">
    <location>
        <begin position="231"/>
        <end position="444"/>
    </location>
</feature>
<keyword evidence="3" id="KW-0808">Transferase</keyword>
<dbReference type="InterPro" id="IPR003594">
    <property type="entry name" value="HATPase_dom"/>
</dbReference>
<evidence type="ECO:0000256" key="4">
    <source>
        <dbReference type="ARBA" id="ARBA00022741"/>
    </source>
</evidence>
<feature type="transmembrane region" description="Helical" evidence="8">
    <location>
        <begin position="83"/>
        <end position="108"/>
    </location>
</feature>
<feature type="transmembrane region" description="Helical" evidence="8">
    <location>
        <begin position="120"/>
        <end position="138"/>
    </location>
</feature>
<dbReference type="EC" id="2.7.13.3" evidence="2"/>
<dbReference type="InterPro" id="IPR004358">
    <property type="entry name" value="Sig_transdc_His_kin-like_C"/>
</dbReference>
<dbReference type="InterPro" id="IPR005467">
    <property type="entry name" value="His_kinase_dom"/>
</dbReference>
<dbReference type="PRINTS" id="PR00344">
    <property type="entry name" value="BCTRLSENSOR"/>
</dbReference>
<dbReference type="GO" id="GO:0000160">
    <property type="term" value="P:phosphorelay signal transduction system"/>
    <property type="evidence" value="ECO:0007669"/>
    <property type="project" value="UniProtKB-KW"/>
</dbReference>
<dbReference type="PANTHER" id="PTHR43065:SF46">
    <property type="entry name" value="C4-DICARBOXYLATE TRANSPORT SENSOR PROTEIN DCTB"/>
    <property type="match status" value="1"/>
</dbReference>
<feature type="transmembrane region" description="Helical" evidence="8">
    <location>
        <begin position="35"/>
        <end position="51"/>
    </location>
</feature>
<dbReference type="GO" id="GO:0004673">
    <property type="term" value="F:protein histidine kinase activity"/>
    <property type="evidence" value="ECO:0007669"/>
    <property type="project" value="UniProtKB-EC"/>
</dbReference>
<dbReference type="Pfam" id="PF02518">
    <property type="entry name" value="HATPase_c"/>
    <property type="match status" value="1"/>
</dbReference>
<keyword evidence="8" id="KW-1133">Transmembrane helix</keyword>
<dbReference type="InterPro" id="IPR036890">
    <property type="entry name" value="HATPase_C_sf"/>
</dbReference>
<dbReference type="PROSITE" id="PS50109">
    <property type="entry name" value="HIS_KIN"/>
    <property type="match status" value="1"/>
</dbReference>
<feature type="transmembrane region" description="Helical" evidence="8">
    <location>
        <begin position="57"/>
        <end position="76"/>
    </location>
</feature>
<keyword evidence="5" id="KW-0418">Kinase</keyword>
<dbReference type="CDD" id="cd00075">
    <property type="entry name" value="HATPase"/>
    <property type="match status" value="1"/>
</dbReference>
<dbReference type="Gene3D" id="3.30.565.10">
    <property type="entry name" value="Histidine kinase-like ATPase, C-terminal domain"/>
    <property type="match status" value="1"/>
</dbReference>
<evidence type="ECO:0000313" key="11">
    <source>
        <dbReference type="Proteomes" id="UP000448943"/>
    </source>
</evidence>
<keyword evidence="11" id="KW-1185">Reference proteome</keyword>
<feature type="transmembrane region" description="Helical" evidence="8">
    <location>
        <begin position="159"/>
        <end position="182"/>
    </location>
</feature>
<evidence type="ECO:0000256" key="7">
    <source>
        <dbReference type="ARBA" id="ARBA00023012"/>
    </source>
</evidence>
<accession>A0A6N9Q0Q6</accession>
<evidence type="ECO:0000259" key="9">
    <source>
        <dbReference type="PROSITE" id="PS50109"/>
    </source>
</evidence>
<comment type="catalytic activity">
    <reaction evidence="1">
        <text>ATP + protein L-histidine = ADP + protein N-phospho-L-histidine.</text>
        <dbReference type="EC" id="2.7.13.3"/>
    </reaction>
</comment>